<feature type="domain" description="ABC transporter" evidence="8">
    <location>
        <begin position="6"/>
        <end position="257"/>
    </location>
</feature>
<dbReference type="InterPro" id="IPR017871">
    <property type="entry name" value="ABC_transporter-like_CS"/>
</dbReference>
<dbReference type="SMART" id="SM00382">
    <property type="entry name" value="AAA"/>
    <property type="match status" value="1"/>
</dbReference>
<sequence length="333" mass="35453">MSPAVLSVRNLSVSVDGPRGPDTIVDRVSFDLKRGEILGLVGESGSGKSMTCRALIRLLPGARLAITGGEVLLDGRDIAALNEPAMRAVRGGSIGMIFQNPSSHLDPVMSVGRQIAESIRFHQSVGRGEARRKAIDVLRQVGISDPARRFDAYPHEFSGGMRQRAMIAVALACDPDILIADEPTTALDVTVQAQILRLLLDLRDRRGVSIVLVTHDLGVVSQLCDSVAVMYGGRIVERGPKREVIQRARHPYTAGLIACQPGEGGPGEAVRIIPGQPPRVDAMPSGCRFHPRCEHGDALCSATQPDLVAHEPGHMLACHHPVGERAPAGGTAT</sequence>
<dbReference type="PROSITE" id="PS00211">
    <property type="entry name" value="ABC_TRANSPORTER_1"/>
    <property type="match status" value="1"/>
</dbReference>
<dbReference type="FunFam" id="3.40.50.300:FF:000016">
    <property type="entry name" value="Oligopeptide ABC transporter ATP-binding component"/>
    <property type="match status" value="1"/>
</dbReference>
<keyword evidence="3" id="KW-0813">Transport</keyword>
<evidence type="ECO:0000256" key="5">
    <source>
        <dbReference type="ARBA" id="ARBA00022741"/>
    </source>
</evidence>
<proteinExistence type="inferred from homology"/>
<dbReference type="Pfam" id="PF00005">
    <property type="entry name" value="ABC_tran"/>
    <property type="match status" value="1"/>
</dbReference>
<name>A0A7S8HCA4_9HYPH</name>
<dbReference type="Gene3D" id="3.40.50.300">
    <property type="entry name" value="P-loop containing nucleotide triphosphate hydrolases"/>
    <property type="match status" value="1"/>
</dbReference>
<evidence type="ECO:0000256" key="2">
    <source>
        <dbReference type="ARBA" id="ARBA00005417"/>
    </source>
</evidence>
<dbReference type="InterPro" id="IPR027417">
    <property type="entry name" value="P-loop_NTPase"/>
</dbReference>
<dbReference type="InterPro" id="IPR050388">
    <property type="entry name" value="ABC_Ni/Peptide_Import"/>
</dbReference>
<dbReference type="GO" id="GO:0005524">
    <property type="term" value="F:ATP binding"/>
    <property type="evidence" value="ECO:0007669"/>
    <property type="project" value="UniProtKB-KW"/>
</dbReference>
<dbReference type="GO" id="GO:0005886">
    <property type="term" value="C:plasma membrane"/>
    <property type="evidence" value="ECO:0007669"/>
    <property type="project" value="UniProtKB-SubCell"/>
</dbReference>
<dbReference type="PANTHER" id="PTHR43297">
    <property type="entry name" value="OLIGOPEPTIDE TRANSPORT ATP-BINDING PROTEIN APPD"/>
    <property type="match status" value="1"/>
</dbReference>
<comment type="similarity">
    <text evidence="2">Belongs to the ABC transporter superfamily.</text>
</comment>
<dbReference type="GO" id="GO:0055085">
    <property type="term" value="P:transmembrane transport"/>
    <property type="evidence" value="ECO:0007669"/>
    <property type="project" value="UniProtKB-ARBA"/>
</dbReference>
<organism evidence="9 10">
    <name type="scientific">Kaustia mangrovi</name>
    <dbReference type="NCBI Taxonomy" id="2593653"/>
    <lineage>
        <taxon>Bacteria</taxon>
        <taxon>Pseudomonadati</taxon>
        <taxon>Pseudomonadota</taxon>
        <taxon>Alphaproteobacteria</taxon>
        <taxon>Hyphomicrobiales</taxon>
        <taxon>Parvibaculaceae</taxon>
        <taxon>Kaustia</taxon>
    </lineage>
</organism>
<keyword evidence="10" id="KW-1185">Reference proteome</keyword>
<dbReference type="SUPFAM" id="SSF52540">
    <property type="entry name" value="P-loop containing nucleoside triphosphate hydrolases"/>
    <property type="match status" value="1"/>
</dbReference>
<dbReference type="GO" id="GO:0015833">
    <property type="term" value="P:peptide transport"/>
    <property type="evidence" value="ECO:0007669"/>
    <property type="project" value="InterPro"/>
</dbReference>
<evidence type="ECO:0000259" key="8">
    <source>
        <dbReference type="PROSITE" id="PS50893"/>
    </source>
</evidence>
<keyword evidence="4" id="KW-1003">Cell membrane</keyword>
<dbReference type="EMBL" id="CP058214">
    <property type="protein sequence ID" value="QPC43033.1"/>
    <property type="molecule type" value="Genomic_DNA"/>
</dbReference>
<evidence type="ECO:0000313" key="10">
    <source>
        <dbReference type="Proteomes" id="UP000593594"/>
    </source>
</evidence>
<keyword evidence="7" id="KW-0472">Membrane</keyword>
<evidence type="ECO:0000256" key="7">
    <source>
        <dbReference type="ARBA" id="ARBA00023136"/>
    </source>
</evidence>
<dbReference type="InterPro" id="IPR003439">
    <property type="entry name" value="ABC_transporter-like_ATP-bd"/>
</dbReference>
<protein>
    <submittedName>
        <fullName evidence="9">ABC transporter ATP-binding protein</fullName>
    </submittedName>
</protein>
<dbReference type="AlphaFoldDB" id="A0A7S8HCA4"/>
<dbReference type="InterPro" id="IPR003593">
    <property type="entry name" value="AAA+_ATPase"/>
</dbReference>
<dbReference type="PANTHER" id="PTHR43297:SF2">
    <property type="entry name" value="DIPEPTIDE TRANSPORT ATP-BINDING PROTEIN DPPD"/>
    <property type="match status" value="1"/>
</dbReference>
<evidence type="ECO:0000313" key="9">
    <source>
        <dbReference type="EMBL" id="QPC43033.1"/>
    </source>
</evidence>
<dbReference type="RefSeq" id="WP_213164272.1">
    <property type="nucleotide sequence ID" value="NZ_CP058214.1"/>
</dbReference>
<accession>A0A7S8HCA4</accession>
<evidence type="ECO:0000256" key="6">
    <source>
        <dbReference type="ARBA" id="ARBA00022840"/>
    </source>
</evidence>
<comment type="subcellular location">
    <subcellularLocation>
        <location evidence="1">Cell inner membrane</location>
        <topology evidence="1">Peripheral membrane protein</topology>
    </subcellularLocation>
</comment>
<dbReference type="GO" id="GO:0016887">
    <property type="term" value="F:ATP hydrolysis activity"/>
    <property type="evidence" value="ECO:0007669"/>
    <property type="project" value="InterPro"/>
</dbReference>
<keyword evidence="6 9" id="KW-0067">ATP-binding</keyword>
<reference evidence="9 10" key="1">
    <citation type="submission" date="2020-06" db="EMBL/GenBank/DDBJ databases">
        <title>Genome sequence of 2 isolates from Red Sea Mangroves.</title>
        <authorList>
            <person name="Sefrji F."/>
            <person name="Michoud G."/>
            <person name="Merlino G."/>
            <person name="Daffonchio D."/>
        </authorList>
    </citation>
    <scope>NUCLEOTIDE SEQUENCE [LARGE SCALE GENOMIC DNA]</scope>
    <source>
        <strain evidence="9 10">R1DC25</strain>
    </source>
</reference>
<dbReference type="CDD" id="cd03257">
    <property type="entry name" value="ABC_NikE_OppD_transporters"/>
    <property type="match status" value="1"/>
</dbReference>
<dbReference type="Pfam" id="PF08352">
    <property type="entry name" value="oligo_HPY"/>
    <property type="match status" value="1"/>
</dbReference>
<dbReference type="NCBIfam" id="TIGR01727">
    <property type="entry name" value="oligo_HPY"/>
    <property type="match status" value="1"/>
</dbReference>
<dbReference type="Proteomes" id="UP000593594">
    <property type="component" value="Chromosome"/>
</dbReference>
<evidence type="ECO:0000256" key="4">
    <source>
        <dbReference type="ARBA" id="ARBA00022475"/>
    </source>
</evidence>
<evidence type="ECO:0000256" key="3">
    <source>
        <dbReference type="ARBA" id="ARBA00022448"/>
    </source>
</evidence>
<dbReference type="InterPro" id="IPR013563">
    <property type="entry name" value="Oligopep_ABC_C"/>
</dbReference>
<dbReference type="KEGG" id="kmn:HW532_10215"/>
<keyword evidence="5" id="KW-0547">Nucleotide-binding</keyword>
<evidence type="ECO:0000256" key="1">
    <source>
        <dbReference type="ARBA" id="ARBA00004417"/>
    </source>
</evidence>
<dbReference type="PROSITE" id="PS50893">
    <property type="entry name" value="ABC_TRANSPORTER_2"/>
    <property type="match status" value="1"/>
</dbReference>
<gene>
    <name evidence="9" type="ORF">HW532_10215</name>
</gene>